<evidence type="ECO:0000259" key="13">
    <source>
        <dbReference type="Pfam" id="PF00155"/>
    </source>
</evidence>
<organism evidence="14 15">
    <name type="scientific">Rhododendron griersonianum</name>
    <dbReference type="NCBI Taxonomy" id="479676"/>
    <lineage>
        <taxon>Eukaryota</taxon>
        <taxon>Viridiplantae</taxon>
        <taxon>Streptophyta</taxon>
        <taxon>Embryophyta</taxon>
        <taxon>Tracheophyta</taxon>
        <taxon>Spermatophyta</taxon>
        <taxon>Magnoliopsida</taxon>
        <taxon>eudicotyledons</taxon>
        <taxon>Gunneridae</taxon>
        <taxon>Pentapetalae</taxon>
        <taxon>asterids</taxon>
        <taxon>Ericales</taxon>
        <taxon>Ericaceae</taxon>
        <taxon>Ericoideae</taxon>
        <taxon>Rhodoreae</taxon>
        <taxon>Rhododendron</taxon>
    </lineage>
</organism>
<comment type="caution">
    <text evidence="14">The sequence shown here is derived from an EMBL/GenBank/DDBJ whole genome shotgun (WGS) entry which is preliminary data.</text>
</comment>
<keyword evidence="8" id="KW-0746">Sphingolipid metabolism</keyword>
<keyword evidence="9" id="KW-0443">Lipid metabolism</keyword>
<evidence type="ECO:0000256" key="3">
    <source>
        <dbReference type="ARBA" id="ARBA00004991"/>
    </source>
</evidence>
<keyword evidence="7" id="KW-0663">Pyridoxal phosphate</keyword>
<name>A0AAV6IN76_9ERIC</name>
<dbReference type="GO" id="GO:0030170">
    <property type="term" value="F:pyridoxal phosphate binding"/>
    <property type="evidence" value="ECO:0007669"/>
    <property type="project" value="InterPro"/>
</dbReference>
<dbReference type="InterPro" id="IPR015424">
    <property type="entry name" value="PyrdxlP-dep_Trfase"/>
</dbReference>
<dbReference type="InterPro" id="IPR015421">
    <property type="entry name" value="PyrdxlP-dep_Trfase_major"/>
</dbReference>
<dbReference type="EC" id="2.3.1.50" evidence="5"/>
<dbReference type="GO" id="GO:0046512">
    <property type="term" value="P:sphingosine biosynthetic process"/>
    <property type="evidence" value="ECO:0007669"/>
    <property type="project" value="TreeGrafter"/>
</dbReference>
<feature type="signal peptide" evidence="12">
    <location>
        <begin position="1"/>
        <end position="19"/>
    </location>
</feature>
<evidence type="ECO:0000313" key="14">
    <source>
        <dbReference type="EMBL" id="KAG5528165.1"/>
    </source>
</evidence>
<dbReference type="InterPro" id="IPR050087">
    <property type="entry name" value="AON_synthase_class-II"/>
</dbReference>
<dbReference type="GO" id="GO:0005783">
    <property type="term" value="C:endoplasmic reticulum"/>
    <property type="evidence" value="ECO:0007669"/>
    <property type="project" value="TreeGrafter"/>
</dbReference>
<dbReference type="SUPFAM" id="SSF53383">
    <property type="entry name" value="PLP-dependent transferases"/>
    <property type="match status" value="2"/>
</dbReference>
<feature type="region of interest" description="Disordered" evidence="11">
    <location>
        <begin position="29"/>
        <end position="89"/>
    </location>
</feature>
<evidence type="ECO:0000256" key="12">
    <source>
        <dbReference type="SAM" id="SignalP"/>
    </source>
</evidence>
<evidence type="ECO:0000256" key="10">
    <source>
        <dbReference type="ARBA" id="ARBA00023315"/>
    </source>
</evidence>
<protein>
    <recommendedName>
        <fullName evidence="5">serine C-palmitoyltransferase</fullName>
        <ecNumber evidence="5">2.3.1.50</ecNumber>
    </recommendedName>
</protein>
<evidence type="ECO:0000256" key="6">
    <source>
        <dbReference type="ARBA" id="ARBA00022679"/>
    </source>
</evidence>
<evidence type="ECO:0000256" key="11">
    <source>
        <dbReference type="SAM" id="MobiDB-lite"/>
    </source>
</evidence>
<comment type="pathway">
    <text evidence="2">Lipid metabolism; sphingolipid metabolism.</text>
</comment>
<dbReference type="Gene3D" id="3.90.1150.10">
    <property type="entry name" value="Aspartate Aminotransferase, domain 1"/>
    <property type="match status" value="2"/>
</dbReference>
<keyword evidence="15" id="KW-1185">Reference proteome</keyword>
<evidence type="ECO:0000313" key="15">
    <source>
        <dbReference type="Proteomes" id="UP000823749"/>
    </source>
</evidence>
<dbReference type="GO" id="GO:0046513">
    <property type="term" value="P:ceramide biosynthetic process"/>
    <property type="evidence" value="ECO:0007669"/>
    <property type="project" value="TreeGrafter"/>
</dbReference>
<keyword evidence="12" id="KW-0732">Signal</keyword>
<dbReference type="InterPro" id="IPR004839">
    <property type="entry name" value="Aminotransferase_I/II_large"/>
</dbReference>
<feature type="compositionally biased region" description="Polar residues" evidence="11">
    <location>
        <begin position="29"/>
        <end position="50"/>
    </location>
</feature>
<evidence type="ECO:0000256" key="4">
    <source>
        <dbReference type="ARBA" id="ARBA00008392"/>
    </source>
</evidence>
<dbReference type="Proteomes" id="UP000823749">
    <property type="component" value="Chromosome 10"/>
</dbReference>
<dbReference type="Gene3D" id="3.40.640.10">
    <property type="entry name" value="Type I PLP-dependent aspartate aminotransferase-like (Major domain)"/>
    <property type="match status" value="2"/>
</dbReference>
<evidence type="ECO:0000256" key="8">
    <source>
        <dbReference type="ARBA" id="ARBA00022919"/>
    </source>
</evidence>
<dbReference type="Pfam" id="PF00155">
    <property type="entry name" value="Aminotran_1_2"/>
    <property type="match status" value="2"/>
</dbReference>
<comment type="cofactor">
    <cofactor evidence="1">
        <name>pyridoxal 5'-phosphate</name>
        <dbReference type="ChEBI" id="CHEBI:597326"/>
    </cofactor>
</comment>
<evidence type="ECO:0000256" key="1">
    <source>
        <dbReference type="ARBA" id="ARBA00001933"/>
    </source>
</evidence>
<keyword evidence="6" id="KW-0808">Transferase</keyword>
<sequence length="716" mass="78083">MISFHLPVHTLLSSPLSLSLPLCTSNQSASDEATQSRTTSNEANQSSTTLPDLRRPSKLHSQASLTTDDLRRPPPNTRGARHRLHGTLPGRLESEAGSATWGIYLFSLRSEFNLLFCLIGLNLERAHRGRGDYNNRKRRSLSLCVWLKPCIFKVVTMNSLSSFMDMVNRTLDMVTFAFEAPFARAVVFGVPIGGHLFVEGLLLVVIVFLLSQKSYKPPKRPLTKKVVCKQEIDELCDEWVPESLVPAITEEMHFEPPVLESAAGPHTMINGKEVVNFASANYLGFVGHEKLLESCTSSLEKYGVGSSGPRGFYGTIDVHLDCEGRIAKFLGTPDSILYPYGLSTMFSSIPAFCKKGDIIVVDEGVHWGIQNGLYLSRSTIVYFKHNDMESLQSTLEKVTFENNRAKKLRRYIVVEAIYQASLSERCAELDEIGGRTVGWPLGVGTWEELGIGDVCSNAMRQQGCVGKDGDAAWGGLGAKAVVAIVSDDGNSGQIAPLDEIIRLKEKYRFRVLLDESNSIGVLGSFGRGLTEHYGVAVEKIDIITAAMGHALATEGGFCTGSARVIDHQRLSSSGYVFSASLPPYLASAAITALDILEENPDLITKLKKNISVLCKGLSDVQGLEVASDALSPIVFLRLKNSTGSLKNDLQLLDEIANRALKEDSVFVVTSKRSTLDKCRLPMGIRLFVSAGHSESDLLKASGSLKRVAALVLAAHD</sequence>
<keyword evidence="10" id="KW-0012">Acyltransferase</keyword>
<dbReference type="PANTHER" id="PTHR13693">
    <property type="entry name" value="CLASS II AMINOTRANSFERASE/8-AMINO-7-OXONONANOATE SYNTHASE"/>
    <property type="match status" value="1"/>
</dbReference>
<evidence type="ECO:0000256" key="5">
    <source>
        <dbReference type="ARBA" id="ARBA00013220"/>
    </source>
</evidence>
<proteinExistence type="inferred from homology"/>
<gene>
    <name evidence="14" type="ORF">RHGRI_028939</name>
</gene>
<dbReference type="PANTHER" id="PTHR13693:SF2">
    <property type="entry name" value="SERINE PALMITOYLTRANSFERASE 1"/>
    <property type="match status" value="1"/>
</dbReference>
<feature type="chain" id="PRO_5043394864" description="serine C-palmitoyltransferase" evidence="12">
    <location>
        <begin position="20"/>
        <end position="716"/>
    </location>
</feature>
<feature type="domain" description="Aminotransferase class I/classII large" evidence="13">
    <location>
        <begin position="273"/>
        <end position="399"/>
    </location>
</feature>
<dbReference type="GO" id="GO:0004758">
    <property type="term" value="F:serine C-palmitoyltransferase activity"/>
    <property type="evidence" value="ECO:0007669"/>
    <property type="project" value="TreeGrafter"/>
</dbReference>
<feature type="domain" description="Aminotransferase class I/classII large" evidence="13">
    <location>
        <begin position="488"/>
        <end position="700"/>
    </location>
</feature>
<dbReference type="EMBL" id="JACTNZ010000010">
    <property type="protein sequence ID" value="KAG5528165.1"/>
    <property type="molecule type" value="Genomic_DNA"/>
</dbReference>
<dbReference type="GO" id="GO:0016020">
    <property type="term" value="C:membrane"/>
    <property type="evidence" value="ECO:0007669"/>
    <property type="project" value="GOC"/>
</dbReference>
<evidence type="ECO:0000256" key="7">
    <source>
        <dbReference type="ARBA" id="ARBA00022898"/>
    </source>
</evidence>
<evidence type="ECO:0000256" key="2">
    <source>
        <dbReference type="ARBA" id="ARBA00004760"/>
    </source>
</evidence>
<evidence type="ECO:0000256" key="9">
    <source>
        <dbReference type="ARBA" id="ARBA00023098"/>
    </source>
</evidence>
<accession>A0AAV6IN76</accession>
<reference evidence="14" key="1">
    <citation type="submission" date="2020-08" db="EMBL/GenBank/DDBJ databases">
        <title>Plant Genome Project.</title>
        <authorList>
            <person name="Zhang R.-G."/>
        </authorList>
    </citation>
    <scope>NUCLEOTIDE SEQUENCE</scope>
    <source>
        <strain evidence="14">WSP0</strain>
        <tissue evidence="14">Leaf</tissue>
    </source>
</reference>
<dbReference type="AlphaFoldDB" id="A0AAV6IN76"/>
<comment type="pathway">
    <text evidence="3">Sphingolipid metabolism.</text>
</comment>
<dbReference type="InterPro" id="IPR015422">
    <property type="entry name" value="PyrdxlP-dep_Trfase_small"/>
</dbReference>
<comment type="similarity">
    <text evidence="4">Belongs to the class-II pyridoxal-phosphate-dependent aminotransferase family.</text>
</comment>